<evidence type="ECO:0000256" key="1">
    <source>
        <dbReference type="ARBA" id="ARBA00004167"/>
    </source>
</evidence>
<organism evidence="9 10">
    <name type="scientific">Vitrella brassicaformis (strain CCMP3155)</name>
    <dbReference type="NCBI Taxonomy" id="1169540"/>
    <lineage>
        <taxon>Eukaryota</taxon>
        <taxon>Sar</taxon>
        <taxon>Alveolata</taxon>
        <taxon>Colpodellida</taxon>
        <taxon>Vitrellaceae</taxon>
        <taxon>Vitrella</taxon>
    </lineage>
</organism>
<accession>A0A0G4F2N9</accession>
<evidence type="ECO:0000256" key="7">
    <source>
        <dbReference type="SAM" id="Phobius"/>
    </source>
</evidence>
<dbReference type="OrthoDB" id="270970at2759"/>
<evidence type="ECO:0000313" key="10">
    <source>
        <dbReference type="Proteomes" id="UP000041254"/>
    </source>
</evidence>
<dbReference type="EMBL" id="CDMY01000365">
    <property type="protein sequence ID" value="CEM05827.1"/>
    <property type="molecule type" value="Genomic_DNA"/>
</dbReference>
<evidence type="ECO:0000256" key="3">
    <source>
        <dbReference type="ARBA" id="ARBA00022737"/>
    </source>
</evidence>
<keyword evidence="2 7" id="KW-0812">Transmembrane</keyword>
<feature type="transmembrane region" description="Helical" evidence="7">
    <location>
        <begin position="668"/>
        <end position="688"/>
    </location>
</feature>
<gene>
    <name evidence="9" type="ORF">Vbra_14345</name>
</gene>
<protein>
    <recommendedName>
        <fullName evidence="8">C2 domain-containing protein</fullName>
    </recommendedName>
</protein>
<keyword evidence="3" id="KW-0677">Repeat</keyword>
<evidence type="ECO:0000259" key="8">
    <source>
        <dbReference type="PROSITE" id="PS50004"/>
    </source>
</evidence>
<proteinExistence type="predicted"/>
<dbReference type="InterPro" id="IPR037721">
    <property type="entry name" value="Ferlin"/>
</dbReference>
<reference evidence="9 10" key="1">
    <citation type="submission" date="2014-11" db="EMBL/GenBank/DDBJ databases">
        <authorList>
            <person name="Zhu J."/>
            <person name="Qi W."/>
            <person name="Song R."/>
        </authorList>
    </citation>
    <scope>NUCLEOTIDE SEQUENCE [LARGE SCALE GENOMIC DNA]</scope>
</reference>
<dbReference type="InterPro" id="IPR000008">
    <property type="entry name" value="C2_dom"/>
</dbReference>
<dbReference type="Pfam" id="PF00168">
    <property type="entry name" value="C2"/>
    <property type="match status" value="1"/>
</dbReference>
<evidence type="ECO:0000256" key="2">
    <source>
        <dbReference type="ARBA" id="ARBA00022692"/>
    </source>
</evidence>
<dbReference type="InterPro" id="IPR035892">
    <property type="entry name" value="C2_domain_sf"/>
</dbReference>
<feature type="coiled-coil region" evidence="6">
    <location>
        <begin position="106"/>
        <end position="133"/>
    </location>
</feature>
<name>A0A0G4F2N9_VITBC</name>
<dbReference type="AlphaFoldDB" id="A0A0G4F2N9"/>
<keyword evidence="5 7" id="KW-0472">Membrane</keyword>
<dbReference type="VEuPathDB" id="CryptoDB:Vbra_14345"/>
<keyword evidence="6" id="KW-0175">Coiled coil</keyword>
<feature type="domain" description="C2" evidence="8">
    <location>
        <begin position="228"/>
        <end position="353"/>
    </location>
</feature>
<dbReference type="PROSITE" id="PS50004">
    <property type="entry name" value="C2"/>
    <property type="match status" value="1"/>
</dbReference>
<dbReference type="GO" id="GO:0007009">
    <property type="term" value="P:plasma membrane organization"/>
    <property type="evidence" value="ECO:0007669"/>
    <property type="project" value="TreeGrafter"/>
</dbReference>
<dbReference type="PANTHER" id="PTHR12546">
    <property type="entry name" value="FER-1-LIKE"/>
    <property type="match status" value="1"/>
</dbReference>
<keyword evidence="4 7" id="KW-1133">Transmembrane helix</keyword>
<evidence type="ECO:0000256" key="5">
    <source>
        <dbReference type="ARBA" id="ARBA00023136"/>
    </source>
</evidence>
<dbReference type="InParanoid" id="A0A0G4F2N9"/>
<dbReference type="PANTHER" id="PTHR12546:SF33">
    <property type="entry name" value="SPERM VESICLE FUSION PROTEIN FER-1"/>
    <property type="match status" value="1"/>
</dbReference>
<evidence type="ECO:0000256" key="4">
    <source>
        <dbReference type="ARBA" id="ARBA00022989"/>
    </source>
</evidence>
<evidence type="ECO:0000313" key="9">
    <source>
        <dbReference type="EMBL" id="CEM05827.1"/>
    </source>
</evidence>
<dbReference type="SMART" id="SM00239">
    <property type="entry name" value="C2"/>
    <property type="match status" value="1"/>
</dbReference>
<dbReference type="Proteomes" id="UP000041254">
    <property type="component" value="Unassembled WGS sequence"/>
</dbReference>
<dbReference type="SUPFAM" id="SSF49562">
    <property type="entry name" value="C2 domain (Calcium/lipid-binding domain, CaLB)"/>
    <property type="match status" value="2"/>
</dbReference>
<dbReference type="Gene3D" id="2.60.40.150">
    <property type="entry name" value="C2 domain"/>
    <property type="match status" value="1"/>
</dbReference>
<evidence type="ECO:0000256" key="6">
    <source>
        <dbReference type="SAM" id="Coils"/>
    </source>
</evidence>
<keyword evidence="10" id="KW-1185">Reference proteome</keyword>
<dbReference type="PhylomeDB" id="A0A0G4F2N9"/>
<sequence length="691" mass="78715">MNVVEIKTVKGFTGSVVWSSSKCQPPAQTAESRSAGELLMVIKDDDGTCYRVDVPSSDLRFPRESGFWVYETAYHEFDEVTRRIECEEIECKITELRSSKIKELKASAEKKAKKTIKKEIRDLEKRLKEIKLRGDRPSGKTDLGIETVLHYGIERKLLGYQYALPVKKGDFVLRLQKRRLILADRLQTNDYFNAMKLQQICNVSEPIVTGEMMKEVARLKGRVMLTQVADAIPDTEEDKRDATAWKEERVRVHLYVLTGRNLTNIDTFGKSDPFLEVSMAGKKVVSSKVFNENLNPDFYEHIEMTATIPGDAMLTIAVIDKGALINRLIGKTSIDLEDRWMALRYCKPTDEEIKNPIKEQPTESAVDGKRDDELPPFRISSPLEIMPLHVDESGSGLATGTLRYFIDMVEESEDYREIDLKELYSPTEFELRVIVWKVTDIDVFQDCGQRNDVMIEITLHVRAFEDQQADPITLKTDVHKFAHDTAGFNWRMLFPVKLPAAAVEMKVRMIDCDTIGPHDVIYEEEVVPIDGLCRYSLDRQPRETPAKSDNSGCCPYICRDVLGCCGGGEEIVDGMRRPRGLCPGRRRNIFIKPAKLHLSLQMVPIDQARENPVGQGRKEPNVSPFLPEPQGRVQWIMCIQRPCKFLEILIGRRCCRRLQCSTCTLLCVLLLALLLFVVAQFALASQLLRWG</sequence>
<dbReference type="GO" id="GO:0016020">
    <property type="term" value="C:membrane"/>
    <property type="evidence" value="ECO:0007669"/>
    <property type="project" value="UniProtKB-SubCell"/>
</dbReference>
<comment type="subcellular location">
    <subcellularLocation>
        <location evidence="1">Membrane</location>
        <topology evidence="1">Single-pass membrane protein</topology>
    </subcellularLocation>
</comment>